<accession>A0A327KH74</accession>
<reference evidence="3 4" key="1">
    <citation type="submission" date="2017-07" db="EMBL/GenBank/DDBJ databases">
        <title>Draft Genome Sequences of Select Purple Nonsulfur Bacteria.</title>
        <authorList>
            <person name="Lasarre B."/>
            <person name="Mckinlay J.B."/>
        </authorList>
    </citation>
    <scope>NUCLEOTIDE SEQUENCE [LARGE SCALE GENOMIC DNA]</scope>
    <source>
        <strain evidence="3 4">DSM 5909</strain>
    </source>
</reference>
<dbReference type="InterPro" id="IPR050585">
    <property type="entry name" value="Xaa-Pro_dipeptidyl-ppase/CocE"/>
</dbReference>
<dbReference type="OrthoDB" id="9806163at2"/>
<organism evidence="3 4">
    <name type="scientific">Rhodoplanes roseus</name>
    <dbReference type="NCBI Taxonomy" id="29409"/>
    <lineage>
        <taxon>Bacteria</taxon>
        <taxon>Pseudomonadati</taxon>
        <taxon>Pseudomonadota</taxon>
        <taxon>Alphaproteobacteria</taxon>
        <taxon>Hyphomicrobiales</taxon>
        <taxon>Nitrobacteraceae</taxon>
        <taxon>Rhodoplanes</taxon>
    </lineage>
</organism>
<dbReference type="Proteomes" id="UP000249130">
    <property type="component" value="Unassembled WGS sequence"/>
</dbReference>
<dbReference type="Gene3D" id="3.40.50.1820">
    <property type="entry name" value="alpha/beta hydrolase"/>
    <property type="match status" value="1"/>
</dbReference>
<dbReference type="NCBIfam" id="TIGR00976">
    <property type="entry name" value="CocE_NonD"/>
    <property type="match status" value="1"/>
</dbReference>
<dbReference type="Gene3D" id="1.10.3020.20">
    <property type="match status" value="1"/>
</dbReference>
<dbReference type="PANTHER" id="PTHR43056:SF10">
    <property type="entry name" value="COCE_NOND FAMILY, PUTATIVE (AFU_ORTHOLOGUE AFUA_7G00600)-RELATED"/>
    <property type="match status" value="1"/>
</dbReference>
<comment type="caution">
    <text evidence="3">The sequence shown here is derived from an EMBL/GenBank/DDBJ whole genome shotgun (WGS) entry which is preliminary data.</text>
</comment>
<feature type="domain" description="Xaa-Pro dipeptidyl-peptidase C-terminal" evidence="2">
    <location>
        <begin position="308"/>
        <end position="562"/>
    </location>
</feature>
<keyword evidence="4" id="KW-1185">Reference proteome</keyword>
<keyword evidence="1" id="KW-0378">Hydrolase</keyword>
<dbReference type="GO" id="GO:0008239">
    <property type="term" value="F:dipeptidyl-peptidase activity"/>
    <property type="evidence" value="ECO:0007669"/>
    <property type="project" value="InterPro"/>
</dbReference>
<dbReference type="SUPFAM" id="SSF53474">
    <property type="entry name" value="alpha/beta-Hydrolases"/>
    <property type="match status" value="1"/>
</dbReference>
<evidence type="ECO:0000313" key="4">
    <source>
        <dbReference type="Proteomes" id="UP000249130"/>
    </source>
</evidence>
<dbReference type="Gene3D" id="2.60.120.260">
    <property type="entry name" value="Galactose-binding domain-like"/>
    <property type="match status" value="1"/>
</dbReference>
<dbReference type="AlphaFoldDB" id="A0A327KH74"/>
<protein>
    <submittedName>
        <fullName evidence="3">Peptidase S15</fullName>
    </submittedName>
</protein>
<dbReference type="InterPro" id="IPR013736">
    <property type="entry name" value="Xaa-Pro_dipept_C"/>
</dbReference>
<name>A0A327KH74_9BRAD</name>
<dbReference type="InterPro" id="IPR005674">
    <property type="entry name" value="CocE/Ser_esterase"/>
</dbReference>
<dbReference type="SMART" id="SM00939">
    <property type="entry name" value="PepX_C"/>
    <property type="match status" value="1"/>
</dbReference>
<evidence type="ECO:0000256" key="1">
    <source>
        <dbReference type="ARBA" id="ARBA00022801"/>
    </source>
</evidence>
<dbReference type="InterPro" id="IPR029058">
    <property type="entry name" value="AB_hydrolase_fold"/>
</dbReference>
<dbReference type="EMBL" id="NPEX01000413">
    <property type="protein sequence ID" value="RAI37787.1"/>
    <property type="molecule type" value="Genomic_DNA"/>
</dbReference>
<sequence length="600" mass="66792">MRIDWNVPITMDDGVVLRADVFGPARPGKYPVILSYGPYAKGLAFQDGYPSAWNRMVEQHPDVTAGSSNLYQSWEVVDPEKWVPHDYVCVRVDSRGCGCSPGTIDHWSPRETKDFHDCIEWAGVQDWSNGKVGLSGISYYAINQWHVAGLQPPHLAAMCVWEGCADFYREMTHHGGILCTFPKNWYDMQVKTVQYGLGRRGAKSRATGEPVCGAEELSDEELARNRCDFGAEILSHPLDDDYHKARTAVWEKVTVPFLSAANWGGQPLHPRGNFEGFYRAASKEKWLEVHGIEHWTHFYTDYGRELQLKFFDHVLHGKDNGWRDQPPVFLQVRHVDKFVPRAESEWPLARTQWTRLHLDPTTGTLGREPSGRESRVSFAALGDGVTFLTAPFTAESEITGPMAAKLFVSSTTADADLFLVVRAFSPDMKEVTFQGAIDPHTPVAQGWLRASHRKLDRKLSEPWRPYHAHDEKQPLTPGEIYELDIEVWPTSIVIPAGYRLGLTVRGKDYVWPGGSGGRLSNFKNELTGCGPFLHDDPDDRPADVFGGTTTLHVTGTKQSWLLVPFIPAPAGAVQKVEPAVAGVTSPVHGVSGRGGAVKGR</sequence>
<evidence type="ECO:0000259" key="2">
    <source>
        <dbReference type="SMART" id="SM00939"/>
    </source>
</evidence>
<dbReference type="InterPro" id="IPR000383">
    <property type="entry name" value="Xaa-Pro-like_dom"/>
</dbReference>
<proteinExistence type="predicted"/>
<gene>
    <name evidence="3" type="ORF">CH341_29035</name>
</gene>
<evidence type="ECO:0000313" key="3">
    <source>
        <dbReference type="EMBL" id="RAI37787.1"/>
    </source>
</evidence>
<dbReference type="PANTHER" id="PTHR43056">
    <property type="entry name" value="PEPTIDASE S9 PROLYL OLIGOPEPTIDASE"/>
    <property type="match status" value="1"/>
</dbReference>
<dbReference type="Pfam" id="PF08530">
    <property type="entry name" value="PepX_C"/>
    <property type="match status" value="1"/>
</dbReference>
<dbReference type="InterPro" id="IPR008979">
    <property type="entry name" value="Galactose-bd-like_sf"/>
</dbReference>
<dbReference type="Pfam" id="PF02129">
    <property type="entry name" value="Peptidase_S15"/>
    <property type="match status" value="1"/>
</dbReference>
<dbReference type="SUPFAM" id="SSF49785">
    <property type="entry name" value="Galactose-binding domain-like"/>
    <property type="match status" value="1"/>
</dbReference>